<dbReference type="InterPro" id="IPR032801">
    <property type="entry name" value="PXL2A/B/C"/>
</dbReference>
<organism evidence="1 2">
    <name type="scientific">Paramarasmius palmivorus</name>
    <dbReference type="NCBI Taxonomy" id="297713"/>
    <lineage>
        <taxon>Eukaryota</taxon>
        <taxon>Fungi</taxon>
        <taxon>Dikarya</taxon>
        <taxon>Basidiomycota</taxon>
        <taxon>Agaricomycotina</taxon>
        <taxon>Agaricomycetes</taxon>
        <taxon>Agaricomycetidae</taxon>
        <taxon>Agaricales</taxon>
        <taxon>Marasmiineae</taxon>
        <taxon>Marasmiaceae</taxon>
        <taxon>Paramarasmius</taxon>
    </lineage>
</organism>
<evidence type="ECO:0000313" key="1">
    <source>
        <dbReference type="EMBL" id="KAK7062871.1"/>
    </source>
</evidence>
<reference evidence="1 2" key="1">
    <citation type="submission" date="2024-01" db="EMBL/GenBank/DDBJ databases">
        <title>A draft genome for a cacao thread blight-causing isolate of Paramarasmius palmivorus.</title>
        <authorList>
            <person name="Baruah I.K."/>
            <person name="Bukari Y."/>
            <person name="Amoako-Attah I."/>
            <person name="Meinhardt L.W."/>
            <person name="Bailey B.A."/>
            <person name="Cohen S.P."/>
        </authorList>
    </citation>
    <scope>NUCLEOTIDE SEQUENCE [LARGE SCALE GENOMIC DNA]</scope>
    <source>
        <strain evidence="1 2">GH-12</strain>
    </source>
</reference>
<dbReference type="PANTHER" id="PTHR28630">
    <property type="match status" value="1"/>
</dbReference>
<sequence length="211" mass="23126">MSFEITEDILQKASEIEVWDSSGIKIKFGSIFATQKTIVVFIPSSSYMANPDILRVIRTLLLRGKNYVVQLAGVPTLALQEAGTEIVLVGCGEWQGIKFYAEKTGFKGRMYAEPSRELYHALGMNIETLALTPAGQEKRSYVSGTIAGNVIKGTLDFLKNPTLIGKQGNVSQIGGDFVFGPGNKCSFAHLMQHTEDHVEVAELMKHAGVHY</sequence>
<dbReference type="Pfam" id="PF13911">
    <property type="entry name" value="AhpC-TSA_2"/>
    <property type="match status" value="1"/>
</dbReference>
<gene>
    <name evidence="1" type="ORF">VNI00_000368</name>
</gene>
<accession>A0AAW0EGD5</accession>
<proteinExistence type="predicted"/>
<evidence type="ECO:0000313" key="2">
    <source>
        <dbReference type="Proteomes" id="UP001383192"/>
    </source>
</evidence>
<protein>
    <submittedName>
        <fullName evidence="1">Uncharacterized protein</fullName>
    </submittedName>
</protein>
<dbReference type="AlphaFoldDB" id="A0AAW0EGD5"/>
<dbReference type="PANTHER" id="PTHR28630:SF3">
    <property type="entry name" value="PEROXIREDOXIN-LIKE 2C"/>
    <property type="match status" value="1"/>
</dbReference>
<dbReference type="EMBL" id="JAYKXP010000001">
    <property type="protein sequence ID" value="KAK7062871.1"/>
    <property type="molecule type" value="Genomic_DNA"/>
</dbReference>
<keyword evidence="2" id="KW-1185">Reference proteome</keyword>
<name>A0AAW0EGD5_9AGAR</name>
<comment type="caution">
    <text evidence="1">The sequence shown here is derived from an EMBL/GenBank/DDBJ whole genome shotgun (WGS) entry which is preliminary data.</text>
</comment>
<dbReference type="Proteomes" id="UP001383192">
    <property type="component" value="Unassembled WGS sequence"/>
</dbReference>